<reference evidence="2" key="1">
    <citation type="submission" date="2023-07" db="EMBL/GenBank/DDBJ databases">
        <title>draft genome sequence of fig (Ficus carica).</title>
        <authorList>
            <person name="Takahashi T."/>
            <person name="Nishimura K."/>
        </authorList>
    </citation>
    <scope>NUCLEOTIDE SEQUENCE</scope>
</reference>
<protein>
    <submittedName>
        <fullName evidence="2">Uncharacterized protein</fullName>
    </submittedName>
</protein>
<feature type="non-terminal residue" evidence="2">
    <location>
        <position position="41"/>
    </location>
</feature>
<evidence type="ECO:0000256" key="1">
    <source>
        <dbReference type="SAM" id="MobiDB-lite"/>
    </source>
</evidence>
<feature type="region of interest" description="Disordered" evidence="1">
    <location>
        <begin position="1"/>
        <end position="25"/>
    </location>
</feature>
<keyword evidence="3" id="KW-1185">Reference proteome</keyword>
<name>A0AA87Z0W2_FICCA</name>
<comment type="caution">
    <text evidence="2">The sequence shown here is derived from an EMBL/GenBank/DDBJ whole genome shotgun (WGS) entry which is preliminary data.</text>
</comment>
<organism evidence="2 3">
    <name type="scientific">Ficus carica</name>
    <name type="common">Common fig</name>
    <dbReference type="NCBI Taxonomy" id="3494"/>
    <lineage>
        <taxon>Eukaryota</taxon>
        <taxon>Viridiplantae</taxon>
        <taxon>Streptophyta</taxon>
        <taxon>Embryophyta</taxon>
        <taxon>Tracheophyta</taxon>
        <taxon>Spermatophyta</taxon>
        <taxon>Magnoliopsida</taxon>
        <taxon>eudicotyledons</taxon>
        <taxon>Gunneridae</taxon>
        <taxon>Pentapetalae</taxon>
        <taxon>rosids</taxon>
        <taxon>fabids</taxon>
        <taxon>Rosales</taxon>
        <taxon>Moraceae</taxon>
        <taxon>Ficeae</taxon>
        <taxon>Ficus</taxon>
    </lineage>
</organism>
<dbReference type="EMBL" id="BTGU01008259">
    <property type="protein sequence ID" value="GMN26372.1"/>
    <property type="molecule type" value="Genomic_DNA"/>
</dbReference>
<dbReference type="AlphaFoldDB" id="A0AA87Z0W2"/>
<gene>
    <name evidence="2" type="ORF">TIFTF001_050412</name>
</gene>
<dbReference type="Proteomes" id="UP001187192">
    <property type="component" value="Unassembled WGS sequence"/>
</dbReference>
<proteinExistence type="predicted"/>
<sequence>MGRNNIDGEVFSRSSSSHREEDEEAHHWFALEKLPTYARMR</sequence>
<evidence type="ECO:0000313" key="3">
    <source>
        <dbReference type="Proteomes" id="UP001187192"/>
    </source>
</evidence>
<accession>A0AA87Z0W2</accession>
<evidence type="ECO:0000313" key="2">
    <source>
        <dbReference type="EMBL" id="GMN26372.1"/>
    </source>
</evidence>